<sequence length="64" mass="7051">MAKKTLSSRQKLVFRLAPSLSKPRNPIVMAARQSGAGSHQKSVSSVRQAQKRALKKILLKPEPD</sequence>
<feature type="compositionally biased region" description="Basic residues" evidence="1">
    <location>
        <begin position="49"/>
        <end position="58"/>
    </location>
</feature>
<dbReference type="EMBL" id="CP051152">
    <property type="protein sequence ID" value="QJQ06115.1"/>
    <property type="molecule type" value="Genomic_DNA"/>
</dbReference>
<keyword evidence="3" id="KW-1185">Reference proteome</keyword>
<dbReference type="OrthoDB" id="8707008at2"/>
<dbReference type="Proteomes" id="UP000274350">
    <property type="component" value="Chromosome"/>
</dbReference>
<dbReference type="KEGG" id="upi:EJG51_009905"/>
<feature type="compositionally biased region" description="Polar residues" evidence="1">
    <location>
        <begin position="35"/>
        <end position="48"/>
    </location>
</feature>
<protein>
    <submittedName>
        <fullName evidence="2">Uncharacterized protein</fullName>
    </submittedName>
</protein>
<reference evidence="2 3" key="1">
    <citation type="journal article" date="2019" name="Int. J. Syst. Evol. Microbiol.">
        <title>Undibacterium piscinae sp. nov., isolated from Korean shiner intestine.</title>
        <authorList>
            <person name="Lee S.Y."/>
            <person name="Kang W."/>
            <person name="Kim P.S."/>
            <person name="Kim H.S."/>
            <person name="Sung H."/>
            <person name="Shin N.R."/>
            <person name="Whon T.W."/>
            <person name="Yun J.H."/>
            <person name="Lee J.Y."/>
            <person name="Lee J.Y."/>
            <person name="Jung M.J."/>
            <person name="Jeong Y.S."/>
            <person name="Tak E.J."/>
            <person name="Han J.E."/>
            <person name="Hyun D.W."/>
            <person name="Kang M.S."/>
            <person name="Lee K.E."/>
            <person name="Lee B.H."/>
            <person name="Bae J.W."/>
        </authorList>
    </citation>
    <scope>NUCLEOTIDE SEQUENCE [LARGE SCALE GENOMIC DNA]</scope>
    <source>
        <strain evidence="2 3">S11R28</strain>
    </source>
</reference>
<dbReference type="AlphaFoldDB" id="A0A6M4A4N8"/>
<proteinExistence type="predicted"/>
<accession>A0A6M4A4N8</accession>
<organism evidence="2 3">
    <name type="scientific">Undibacterium piscinae</name>
    <dbReference type="NCBI Taxonomy" id="2495591"/>
    <lineage>
        <taxon>Bacteria</taxon>
        <taxon>Pseudomonadati</taxon>
        <taxon>Pseudomonadota</taxon>
        <taxon>Betaproteobacteria</taxon>
        <taxon>Burkholderiales</taxon>
        <taxon>Oxalobacteraceae</taxon>
        <taxon>Undibacterium</taxon>
    </lineage>
</organism>
<name>A0A6M4A4N8_9BURK</name>
<gene>
    <name evidence="2" type="ORF">EJG51_009905</name>
</gene>
<feature type="region of interest" description="Disordered" evidence="1">
    <location>
        <begin position="32"/>
        <end position="64"/>
    </location>
</feature>
<evidence type="ECO:0000313" key="2">
    <source>
        <dbReference type="EMBL" id="QJQ06115.1"/>
    </source>
</evidence>
<evidence type="ECO:0000313" key="3">
    <source>
        <dbReference type="Proteomes" id="UP000274350"/>
    </source>
</evidence>
<evidence type="ECO:0000256" key="1">
    <source>
        <dbReference type="SAM" id="MobiDB-lite"/>
    </source>
</evidence>